<evidence type="ECO:0000313" key="6">
    <source>
        <dbReference type="EMBL" id="NYJ79648.1"/>
    </source>
</evidence>
<accession>A0A7Z0GR87</accession>
<dbReference type="Proteomes" id="UP000535437">
    <property type="component" value="Unassembled WGS sequence"/>
</dbReference>
<keyword evidence="3" id="KW-0804">Transcription</keyword>
<dbReference type="PANTHER" id="PTHR30055:SF234">
    <property type="entry name" value="HTH-TYPE TRANSCRIPTIONAL REGULATOR BETI"/>
    <property type="match status" value="1"/>
</dbReference>
<evidence type="ECO:0000313" key="7">
    <source>
        <dbReference type="Proteomes" id="UP000535437"/>
    </source>
</evidence>
<dbReference type="AlphaFoldDB" id="A0A7Z0GR87"/>
<evidence type="ECO:0000256" key="2">
    <source>
        <dbReference type="ARBA" id="ARBA00023125"/>
    </source>
</evidence>
<sequence length="201" mass="21333">MSDQNTAAPSEPSSTAARTRQAILLAAVEVLSVNPGAALGEVATRAGVSRSTLHRHFADRAALRQGVDSLAEDQWKLAVHSARLADGTGFEAFRRLCGELISRIDTLAWWMACESAGSEGEGSEGEEWSQEDALIAEALTRGKQDGSVDPALSVEWVSNLTWATLYAIRFVPAQGGLSPFEARQQGLRTLLKAVAADPAAS</sequence>
<dbReference type="Gene3D" id="1.10.357.10">
    <property type="entry name" value="Tetracycline Repressor, domain 2"/>
    <property type="match status" value="1"/>
</dbReference>
<name>A0A7Z0GR87_9MICC</name>
<dbReference type="SUPFAM" id="SSF46689">
    <property type="entry name" value="Homeodomain-like"/>
    <property type="match status" value="1"/>
</dbReference>
<dbReference type="PROSITE" id="PS50977">
    <property type="entry name" value="HTH_TETR_2"/>
    <property type="match status" value="1"/>
</dbReference>
<dbReference type="GO" id="GO:0003700">
    <property type="term" value="F:DNA-binding transcription factor activity"/>
    <property type="evidence" value="ECO:0007669"/>
    <property type="project" value="TreeGrafter"/>
</dbReference>
<gene>
    <name evidence="6" type="ORF">HNR09_003059</name>
</gene>
<feature type="DNA-binding region" description="H-T-H motif" evidence="4">
    <location>
        <begin position="38"/>
        <end position="57"/>
    </location>
</feature>
<dbReference type="RefSeq" id="WP_179542833.1">
    <property type="nucleotide sequence ID" value="NZ_BAAALL010000007.1"/>
</dbReference>
<dbReference type="InterPro" id="IPR009057">
    <property type="entry name" value="Homeodomain-like_sf"/>
</dbReference>
<feature type="domain" description="HTH tetR-type" evidence="5">
    <location>
        <begin position="17"/>
        <end position="75"/>
    </location>
</feature>
<keyword evidence="7" id="KW-1185">Reference proteome</keyword>
<proteinExistence type="predicted"/>
<dbReference type="PANTHER" id="PTHR30055">
    <property type="entry name" value="HTH-TYPE TRANSCRIPTIONAL REGULATOR RUTR"/>
    <property type="match status" value="1"/>
</dbReference>
<evidence type="ECO:0000259" key="5">
    <source>
        <dbReference type="PROSITE" id="PS50977"/>
    </source>
</evidence>
<dbReference type="EMBL" id="JACCFY010000001">
    <property type="protein sequence ID" value="NYJ79648.1"/>
    <property type="molecule type" value="Genomic_DNA"/>
</dbReference>
<evidence type="ECO:0000256" key="1">
    <source>
        <dbReference type="ARBA" id="ARBA00023015"/>
    </source>
</evidence>
<reference evidence="6 7" key="1">
    <citation type="submission" date="2020-07" db="EMBL/GenBank/DDBJ databases">
        <title>Sequencing the genomes of 1000 actinobacteria strains.</title>
        <authorList>
            <person name="Klenk H.-P."/>
        </authorList>
    </citation>
    <scope>NUCLEOTIDE SEQUENCE [LARGE SCALE GENOMIC DNA]</scope>
    <source>
        <strain evidence="6 7">DSM 15475</strain>
    </source>
</reference>
<evidence type="ECO:0000256" key="4">
    <source>
        <dbReference type="PROSITE-ProRule" id="PRU00335"/>
    </source>
</evidence>
<dbReference type="Pfam" id="PF00440">
    <property type="entry name" value="TetR_N"/>
    <property type="match status" value="1"/>
</dbReference>
<dbReference type="InterPro" id="IPR050109">
    <property type="entry name" value="HTH-type_TetR-like_transc_reg"/>
</dbReference>
<comment type="caution">
    <text evidence="6">The sequence shown here is derived from an EMBL/GenBank/DDBJ whole genome shotgun (WGS) entry which is preliminary data.</text>
</comment>
<keyword evidence="2 4" id="KW-0238">DNA-binding</keyword>
<dbReference type="InterPro" id="IPR001647">
    <property type="entry name" value="HTH_TetR"/>
</dbReference>
<organism evidence="6 7">
    <name type="scientific">Nesterenkonia xinjiangensis</name>
    <dbReference type="NCBI Taxonomy" id="225327"/>
    <lineage>
        <taxon>Bacteria</taxon>
        <taxon>Bacillati</taxon>
        <taxon>Actinomycetota</taxon>
        <taxon>Actinomycetes</taxon>
        <taxon>Micrococcales</taxon>
        <taxon>Micrococcaceae</taxon>
        <taxon>Nesterenkonia</taxon>
    </lineage>
</organism>
<keyword evidence="1" id="KW-0805">Transcription regulation</keyword>
<protein>
    <submittedName>
        <fullName evidence="6">AcrR family transcriptional regulator</fullName>
    </submittedName>
</protein>
<evidence type="ECO:0000256" key="3">
    <source>
        <dbReference type="ARBA" id="ARBA00023163"/>
    </source>
</evidence>
<dbReference type="GO" id="GO:0000976">
    <property type="term" value="F:transcription cis-regulatory region binding"/>
    <property type="evidence" value="ECO:0007669"/>
    <property type="project" value="TreeGrafter"/>
</dbReference>